<name>A0A2N5UG61_9BASI</name>
<feature type="compositionally biased region" description="Polar residues" evidence="1">
    <location>
        <begin position="497"/>
        <end position="514"/>
    </location>
</feature>
<feature type="region of interest" description="Disordered" evidence="1">
    <location>
        <begin position="285"/>
        <end position="337"/>
    </location>
</feature>
<evidence type="ECO:0000313" key="2">
    <source>
        <dbReference type="EMBL" id="PLW36728.1"/>
    </source>
</evidence>
<feature type="region of interest" description="Disordered" evidence="1">
    <location>
        <begin position="492"/>
        <end position="522"/>
    </location>
</feature>
<feature type="compositionally biased region" description="Basic and acidic residues" evidence="1">
    <location>
        <begin position="904"/>
        <end position="945"/>
    </location>
</feature>
<feature type="compositionally biased region" description="Polar residues" evidence="1">
    <location>
        <begin position="782"/>
        <end position="793"/>
    </location>
</feature>
<feature type="region of interest" description="Disordered" evidence="1">
    <location>
        <begin position="1135"/>
        <end position="1178"/>
    </location>
</feature>
<reference evidence="2 3" key="1">
    <citation type="submission" date="2017-11" db="EMBL/GenBank/DDBJ databases">
        <title>De novo assembly and phasing of dikaryotic genomes from two isolates of Puccinia coronata f. sp. avenae, the causal agent of oat crown rust.</title>
        <authorList>
            <person name="Miller M.E."/>
            <person name="Zhang Y."/>
            <person name="Omidvar V."/>
            <person name="Sperschneider J."/>
            <person name="Schwessinger B."/>
            <person name="Raley C."/>
            <person name="Palmer J.M."/>
            <person name="Garnica D."/>
            <person name="Upadhyaya N."/>
            <person name="Rathjen J."/>
            <person name="Taylor J.M."/>
            <person name="Park R.F."/>
            <person name="Dodds P.N."/>
            <person name="Hirsch C.D."/>
            <person name="Kianian S.F."/>
            <person name="Figueroa M."/>
        </authorList>
    </citation>
    <scope>NUCLEOTIDE SEQUENCE [LARGE SCALE GENOMIC DNA]</scope>
    <source>
        <strain evidence="2">12SD80</strain>
    </source>
</reference>
<organism evidence="2 3">
    <name type="scientific">Puccinia coronata f. sp. avenae</name>
    <dbReference type="NCBI Taxonomy" id="200324"/>
    <lineage>
        <taxon>Eukaryota</taxon>
        <taxon>Fungi</taxon>
        <taxon>Dikarya</taxon>
        <taxon>Basidiomycota</taxon>
        <taxon>Pucciniomycotina</taxon>
        <taxon>Pucciniomycetes</taxon>
        <taxon>Pucciniales</taxon>
        <taxon>Pucciniaceae</taxon>
        <taxon>Puccinia</taxon>
    </lineage>
</organism>
<feature type="compositionally biased region" description="Polar residues" evidence="1">
    <location>
        <begin position="869"/>
        <end position="880"/>
    </location>
</feature>
<feature type="compositionally biased region" description="Polar residues" evidence="1">
    <location>
        <begin position="992"/>
        <end position="1004"/>
    </location>
</feature>
<comment type="caution">
    <text evidence="2">The sequence shown here is derived from an EMBL/GenBank/DDBJ whole genome shotgun (WGS) entry which is preliminary data.</text>
</comment>
<feature type="region of interest" description="Disordered" evidence="1">
    <location>
        <begin position="189"/>
        <end position="218"/>
    </location>
</feature>
<feature type="compositionally biased region" description="Polar residues" evidence="1">
    <location>
        <begin position="204"/>
        <end position="218"/>
    </location>
</feature>
<gene>
    <name evidence="2" type="ORF">PCASD_08711</name>
</gene>
<proteinExistence type="predicted"/>
<feature type="region of interest" description="Disordered" evidence="1">
    <location>
        <begin position="768"/>
        <end position="945"/>
    </location>
</feature>
<dbReference type="Proteomes" id="UP000235392">
    <property type="component" value="Unassembled WGS sequence"/>
</dbReference>
<sequence>MFNRNQPWPYQQTQRGQIPLETVHWNLETRHGNMPQVPPAQISEIPYVHITTYPHIEQTQHTAPSCPGTHINLAGNPPIHCNPNPLTNPSGTQFTPEFYGYSHVQENPAIRQGTQFAHPCPPSSQYSALSSLCADRTHITPFTNPQNMHINVHRSGSELPTLTASTPTINSTPLPNLQEELARALLPKAKEKRTASHTARTKEASNQPAQPVNSNQLTPSTHLACADKAPARKVPQLVVDLDLTSLHSIPSPPPFNFLENKDFFDHPDGSGTTEIPAIHTSVNLEATGGSDEDTNDGAAKSIDTPFKDTDEGPTELNDFDLGPNPENNNAGVDEDTNNIEDAFKSVDRPGLPKGRKRRMLAEHLAKQCKDMELEELRKRVNKHAVYSQLIAEDKVALDAVFHEYKRQINIVAFQHLLKINSVKKYLGLASRTRIGTMYNNFCQYDPKASKIRVDSSMRIQERWSKCGALWRQLDSEEQERFDDPAYLATLPNPLLPETTSNTPQLAGPSGTSTTNEKEKSKPCKLAKPKSFDISRWANKIFHNLSPFHTYTLESSNLADAAQYSQLTNLSIAHSIQGYLVVVYPHKKGSAMLSGGSPMGKTFLDMFATDPDPCRAFLEFVKGQAALKKISGCELPLPKRTRKRKADLRPGGPGQYDKSRAKLNKDLLCQQLGHALYTATGGRWRNGWPGTRTEWRLTKLGVVLRVKKNDDGITPADFCKRPADMSVGEIDLLLKAVGKGWVEIAGCSADAPDAIGDVLMDEDEERPFVKVGPVPPGGYIPTSKIQAAESTDTTKPNKRVKRNQGKSVHQTANEGHSDHTDDSNNNMVNKTSKNSNSSAGNSVNAGFKKKTSLRRPAIRSTTAHPLPAVRTTTSNKQPRNIQRQKDSKCASSEESEAEETPGESSESKDTPTESSESKDTPEESSHKGSEEDWLLEKKTLPSIRDLRIETNVPLVVGERSSSKDAIKKPVPTQSAIVPTPIESEYEDLLDCYSSEQEPWTSNHSPLTPYPEAKVKPAPVRLISSPAGVVPETHHARSSSKSSNPANHHFRDSHSSSGSSDRMGMKILTLGSYGKKSFTRKRANYPVNTSLDLLQINPLISKSHHTTTTTATLHHNSPVQRGPSINHWVDQVKHGTAVQDRAKPHDKAHPGLDVADSRPTSTASDIKVESGESRGPLVGYSARNSAQEGTGSWDECDLLEAYSSAWESEASSRDSYPVDYKDNGIQVNVSLVQDSSALSRHGMDASSVLVPSSLAIPRRHDVDSYYQYTAPALVPPLSAKSESSIYSVESDVGTS</sequence>
<accession>A0A2N5UG61</accession>
<feature type="compositionally biased region" description="Basic residues" evidence="1">
    <location>
        <begin position="846"/>
        <end position="856"/>
    </location>
</feature>
<dbReference type="EMBL" id="PGCI01000155">
    <property type="protein sequence ID" value="PLW36728.1"/>
    <property type="molecule type" value="Genomic_DNA"/>
</dbReference>
<evidence type="ECO:0000313" key="3">
    <source>
        <dbReference type="Proteomes" id="UP000235392"/>
    </source>
</evidence>
<evidence type="ECO:0000256" key="1">
    <source>
        <dbReference type="SAM" id="MobiDB-lite"/>
    </source>
</evidence>
<protein>
    <submittedName>
        <fullName evidence="2">Uncharacterized protein</fullName>
    </submittedName>
</protein>
<feature type="region of interest" description="Disordered" evidence="1">
    <location>
        <begin position="1028"/>
        <end position="1061"/>
    </location>
</feature>
<feature type="compositionally biased region" description="Low complexity" evidence="1">
    <location>
        <begin position="822"/>
        <end position="845"/>
    </location>
</feature>
<feature type="compositionally biased region" description="Basic and acidic residues" evidence="1">
    <location>
        <begin position="1138"/>
        <end position="1148"/>
    </location>
</feature>
<feature type="compositionally biased region" description="Polar residues" evidence="1">
    <location>
        <begin position="804"/>
        <end position="813"/>
    </location>
</feature>
<feature type="region of interest" description="Disordered" evidence="1">
    <location>
        <begin position="992"/>
        <end position="1011"/>
    </location>
</feature>